<gene>
    <name evidence="2" type="ORF">FSP39_017762</name>
</gene>
<feature type="compositionally biased region" description="Basic and acidic residues" evidence="1">
    <location>
        <begin position="18"/>
        <end position="35"/>
    </location>
</feature>
<sequence>MVDGWGGSWSKMGLDYCEDNKEESKKKNTKKEQAKKTKGKTSRQKDEQNPGTAVDVNSVLTDSQNKGRSENPGKKVVQNRDTKSSRQKNSKKAKVQEEAIDEKITSSSKQEEPPVEEQGNDDNFQEEKENDPCHKPSRQTSRKGKKTGKRNKAAVKSTDEAEKSPHIKRSNYDKVEDEEIIMQDDKDVADTPQIEHSEVSDDTANDRTYTDGQKDEQDGEQAADEHQTLDSETKTRNAADSTFTVDKIEDSDTKAKLENLTKLVETLCGRVQTLEKERDVLKNFNEALVSRVTDCTEAILSTTQNQEARLQRFETRLNSLMNKECISLNKENDLMNAQANISKKSQERRYRDSRGDNRGIHVTEVEDGDSEELLVEVNMLNDFCMGQKRLIRKLQNIIDGAVTMDQ</sequence>
<feature type="compositionally biased region" description="Basic and acidic residues" evidence="1">
    <location>
        <begin position="183"/>
        <end position="216"/>
    </location>
</feature>
<keyword evidence="3" id="KW-1185">Reference proteome</keyword>
<dbReference type="Proteomes" id="UP001186944">
    <property type="component" value="Unassembled WGS sequence"/>
</dbReference>
<evidence type="ECO:0000313" key="2">
    <source>
        <dbReference type="EMBL" id="KAK3086389.1"/>
    </source>
</evidence>
<name>A0AA88XZP0_PINIB</name>
<organism evidence="2 3">
    <name type="scientific">Pinctada imbricata</name>
    <name type="common">Atlantic pearl-oyster</name>
    <name type="synonym">Pinctada martensii</name>
    <dbReference type="NCBI Taxonomy" id="66713"/>
    <lineage>
        <taxon>Eukaryota</taxon>
        <taxon>Metazoa</taxon>
        <taxon>Spiralia</taxon>
        <taxon>Lophotrochozoa</taxon>
        <taxon>Mollusca</taxon>
        <taxon>Bivalvia</taxon>
        <taxon>Autobranchia</taxon>
        <taxon>Pteriomorphia</taxon>
        <taxon>Pterioida</taxon>
        <taxon>Pterioidea</taxon>
        <taxon>Pteriidae</taxon>
        <taxon>Pinctada</taxon>
    </lineage>
</organism>
<dbReference type="EMBL" id="VSWD01000012">
    <property type="protein sequence ID" value="KAK3086389.1"/>
    <property type="molecule type" value="Genomic_DNA"/>
</dbReference>
<evidence type="ECO:0000313" key="3">
    <source>
        <dbReference type="Proteomes" id="UP001186944"/>
    </source>
</evidence>
<reference evidence="2" key="1">
    <citation type="submission" date="2019-08" db="EMBL/GenBank/DDBJ databases">
        <title>The improved chromosome-level genome for the pearl oyster Pinctada fucata martensii using PacBio sequencing and Hi-C.</title>
        <authorList>
            <person name="Zheng Z."/>
        </authorList>
    </citation>
    <scope>NUCLEOTIDE SEQUENCE</scope>
    <source>
        <strain evidence="2">ZZ-2019</strain>
        <tissue evidence="2">Adductor muscle</tissue>
    </source>
</reference>
<feature type="compositionally biased region" description="Basic and acidic residues" evidence="1">
    <location>
        <begin position="223"/>
        <end position="237"/>
    </location>
</feature>
<accession>A0AA88XZP0</accession>
<feature type="compositionally biased region" description="Basic residues" evidence="1">
    <location>
        <begin position="135"/>
        <end position="153"/>
    </location>
</feature>
<feature type="compositionally biased region" description="Basic and acidic residues" evidence="1">
    <location>
        <begin position="125"/>
        <end position="134"/>
    </location>
</feature>
<evidence type="ECO:0000256" key="1">
    <source>
        <dbReference type="SAM" id="MobiDB-lite"/>
    </source>
</evidence>
<feature type="compositionally biased region" description="Acidic residues" evidence="1">
    <location>
        <begin position="113"/>
        <end position="124"/>
    </location>
</feature>
<protein>
    <submittedName>
        <fullName evidence="2">Uncharacterized protein</fullName>
    </submittedName>
</protein>
<feature type="compositionally biased region" description="Basic and acidic residues" evidence="1">
    <location>
        <begin position="65"/>
        <end position="84"/>
    </location>
</feature>
<comment type="caution">
    <text evidence="2">The sequence shown here is derived from an EMBL/GenBank/DDBJ whole genome shotgun (WGS) entry which is preliminary data.</text>
</comment>
<feature type="compositionally biased region" description="Basic and acidic residues" evidence="1">
    <location>
        <begin position="157"/>
        <end position="174"/>
    </location>
</feature>
<feature type="compositionally biased region" description="Basic and acidic residues" evidence="1">
    <location>
        <begin position="94"/>
        <end position="112"/>
    </location>
</feature>
<dbReference type="AlphaFoldDB" id="A0AA88XZP0"/>
<feature type="region of interest" description="Disordered" evidence="1">
    <location>
        <begin position="1"/>
        <end position="237"/>
    </location>
</feature>
<proteinExistence type="predicted"/>